<feature type="region of interest" description="Disordered" evidence="1">
    <location>
        <begin position="1"/>
        <end position="40"/>
    </location>
</feature>
<gene>
    <name evidence="2" type="ORF">O181_036429</name>
</gene>
<organism evidence="2 3">
    <name type="scientific">Austropuccinia psidii MF-1</name>
    <dbReference type="NCBI Taxonomy" id="1389203"/>
    <lineage>
        <taxon>Eukaryota</taxon>
        <taxon>Fungi</taxon>
        <taxon>Dikarya</taxon>
        <taxon>Basidiomycota</taxon>
        <taxon>Pucciniomycotina</taxon>
        <taxon>Pucciniomycetes</taxon>
        <taxon>Pucciniales</taxon>
        <taxon>Sphaerophragmiaceae</taxon>
        <taxon>Austropuccinia</taxon>
    </lineage>
</organism>
<dbReference type="AlphaFoldDB" id="A0A9Q3D4J5"/>
<comment type="caution">
    <text evidence="2">The sequence shown here is derived from an EMBL/GenBank/DDBJ whole genome shotgun (WGS) entry which is preliminary data.</text>
</comment>
<protein>
    <submittedName>
        <fullName evidence="2">Uncharacterized protein</fullName>
    </submittedName>
</protein>
<feature type="compositionally biased region" description="Basic residues" evidence="1">
    <location>
        <begin position="1"/>
        <end position="10"/>
    </location>
</feature>
<accession>A0A9Q3D4J5</accession>
<reference evidence="2" key="1">
    <citation type="submission" date="2021-03" db="EMBL/GenBank/DDBJ databases">
        <title>Draft genome sequence of rust myrtle Austropuccinia psidii MF-1, a brazilian biotype.</title>
        <authorList>
            <person name="Quecine M.C."/>
            <person name="Pachon D.M.R."/>
            <person name="Bonatelli M.L."/>
            <person name="Correr F.H."/>
            <person name="Franceschini L.M."/>
            <person name="Leite T.F."/>
            <person name="Margarido G.R.A."/>
            <person name="Almeida C.A."/>
            <person name="Ferrarezi J.A."/>
            <person name="Labate C.A."/>
        </authorList>
    </citation>
    <scope>NUCLEOTIDE SEQUENCE</scope>
    <source>
        <strain evidence="2">MF-1</strain>
    </source>
</reference>
<feature type="region of interest" description="Disordered" evidence="1">
    <location>
        <begin position="138"/>
        <end position="161"/>
    </location>
</feature>
<evidence type="ECO:0000313" key="3">
    <source>
        <dbReference type="Proteomes" id="UP000765509"/>
    </source>
</evidence>
<feature type="region of interest" description="Disordered" evidence="1">
    <location>
        <begin position="70"/>
        <end position="97"/>
    </location>
</feature>
<proteinExistence type="predicted"/>
<evidence type="ECO:0000256" key="1">
    <source>
        <dbReference type="SAM" id="MobiDB-lite"/>
    </source>
</evidence>
<evidence type="ECO:0000313" key="2">
    <source>
        <dbReference type="EMBL" id="MBW0496714.1"/>
    </source>
</evidence>
<feature type="compositionally biased region" description="Low complexity" evidence="1">
    <location>
        <begin position="22"/>
        <end position="32"/>
    </location>
</feature>
<sequence length="276" mass="31460">MNFNKIKKFHQQSSPPSPPLTPTLQQQPSPSSNNWSNFLSPHTSNKLKLTKSSLGTLIRNRSLNFQTQSNQFNQSNPFNQSNQPSPPINHNNHNNDSVIGEDLNNFVWESNYATRRWSTEQELLEIARLYKSSMVKRTHSLPKSNQNSNQEEETLPSPQILLSSPSSFSLSSKKSQTSLSTTFSSQSSFKNSISKLLKKRPIHLKQSSQSSSSTFNTSSDYNFENDIHLNEDFKETINDDHHNKLNLNINQLPLNYHLNQLPTRSSSISQHFKSSQ</sequence>
<keyword evidence="3" id="KW-1185">Reference proteome</keyword>
<dbReference type="Proteomes" id="UP000765509">
    <property type="component" value="Unassembled WGS sequence"/>
</dbReference>
<dbReference type="EMBL" id="AVOT02013780">
    <property type="protein sequence ID" value="MBW0496714.1"/>
    <property type="molecule type" value="Genomic_DNA"/>
</dbReference>
<feature type="compositionally biased region" description="Low complexity" evidence="1">
    <location>
        <begin position="70"/>
        <end position="95"/>
    </location>
</feature>
<name>A0A9Q3D4J5_9BASI</name>